<name>A0A8S9NEE3_BRACR</name>
<comment type="caution">
    <text evidence="1">The sequence shown here is derived from an EMBL/GenBank/DDBJ whole genome shotgun (WGS) entry which is preliminary data.</text>
</comment>
<gene>
    <name evidence="1" type="ORF">F2Q69_00039470</name>
</gene>
<evidence type="ECO:0000313" key="2">
    <source>
        <dbReference type="Proteomes" id="UP000712600"/>
    </source>
</evidence>
<dbReference type="EMBL" id="QGKX02001621">
    <property type="protein sequence ID" value="KAF3500247.1"/>
    <property type="molecule type" value="Genomic_DNA"/>
</dbReference>
<dbReference type="AlphaFoldDB" id="A0A8S9NEE3"/>
<proteinExistence type="predicted"/>
<organism evidence="1 2">
    <name type="scientific">Brassica cretica</name>
    <name type="common">Mustard</name>
    <dbReference type="NCBI Taxonomy" id="69181"/>
    <lineage>
        <taxon>Eukaryota</taxon>
        <taxon>Viridiplantae</taxon>
        <taxon>Streptophyta</taxon>
        <taxon>Embryophyta</taxon>
        <taxon>Tracheophyta</taxon>
        <taxon>Spermatophyta</taxon>
        <taxon>Magnoliopsida</taxon>
        <taxon>eudicotyledons</taxon>
        <taxon>Gunneridae</taxon>
        <taxon>Pentapetalae</taxon>
        <taxon>rosids</taxon>
        <taxon>malvids</taxon>
        <taxon>Brassicales</taxon>
        <taxon>Brassicaceae</taxon>
        <taxon>Brassiceae</taxon>
        <taxon>Brassica</taxon>
    </lineage>
</organism>
<evidence type="ECO:0000313" key="1">
    <source>
        <dbReference type="EMBL" id="KAF3500247.1"/>
    </source>
</evidence>
<protein>
    <submittedName>
        <fullName evidence="1">Uncharacterized protein</fullName>
    </submittedName>
</protein>
<sequence length="100" mass="11495">MSSLINPPLLKLDLRLWLLSQSRNLDLILTEGMRALHVDLWLSLAHYGSRSSAFLISREWSKPFMSCLAPCHLPKDLIASSRRLVMFSLRQRLSGCRLMN</sequence>
<reference evidence="1" key="1">
    <citation type="submission" date="2019-12" db="EMBL/GenBank/DDBJ databases">
        <title>Genome sequencing and annotation of Brassica cretica.</title>
        <authorList>
            <person name="Studholme D.J."/>
            <person name="Sarris P."/>
        </authorList>
    </citation>
    <scope>NUCLEOTIDE SEQUENCE</scope>
    <source>
        <strain evidence="1">PFS-109/04</strain>
        <tissue evidence="1">Leaf</tissue>
    </source>
</reference>
<accession>A0A8S9NEE3</accession>
<dbReference type="Proteomes" id="UP000712600">
    <property type="component" value="Unassembled WGS sequence"/>
</dbReference>